<sequence precursor="true">MYGRPDARTAVFPTLLSSRRLRSRAGRGIGHPVNDTSYSSPQSITSRYQALVTSGAIERDPAQVALLKRLDALAGSLANHRLARKPSALGWLFGKKSTETPKGLYVWGSVGRGKTMLMDLFFEALPVRRKRRVHFHAFMADVHGRIHEYRQKLKSGIVTGDDPIAPVADALAQEAWVLCFDEFTVTDIADAMILGRLFTALFAHGVVVVATSNVEPDRLYEGGLNRSLFLPFIGLLQERMTVVKLESRTDFRLEKLAGSPVFYAPADNHAHLALTRAFKSLTGRESGKPLTLTVKGHPVEVPQAAGGVARFSFADLCSKPLGAADYLAVAEEFHTVVLDNIPAMSFERRNEAKRFILLIDALYDAHVKLLASAEAEVHELYRADSGREAFEFDRTVSRLIEMRSEEYLSLPHGREKSSSSEGLVET</sequence>
<dbReference type="GO" id="GO:0016887">
    <property type="term" value="F:ATP hydrolysis activity"/>
    <property type="evidence" value="ECO:0007669"/>
    <property type="project" value="InterPro"/>
</dbReference>
<protein>
    <submittedName>
        <fullName evidence="3">Putative ATPase</fullName>
    </submittedName>
</protein>
<dbReference type="RefSeq" id="WP_009493489.1">
    <property type="nucleotide sequence ID" value="NZ_CP141048.1"/>
</dbReference>
<evidence type="ECO:0000313" key="3">
    <source>
        <dbReference type="EMBL" id="EIM25203.1"/>
    </source>
</evidence>
<dbReference type="InterPro" id="IPR027417">
    <property type="entry name" value="P-loop_NTPase"/>
</dbReference>
<dbReference type="PANTHER" id="PTHR12169:SF6">
    <property type="entry name" value="AFG1-LIKE ATPASE"/>
    <property type="match status" value="1"/>
</dbReference>
<dbReference type="GO" id="GO:0005524">
    <property type="term" value="F:ATP binding"/>
    <property type="evidence" value="ECO:0007669"/>
    <property type="project" value="UniProtKB-KW"/>
</dbReference>
<evidence type="ECO:0000313" key="4">
    <source>
        <dbReference type="Proteomes" id="UP000003947"/>
    </source>
</evidence>
<dbReference type="GO" id="GO:0005737">
    <property type="term" value="C:cytoplasm"/>
    <property type="evidence" value="ECO:0007669"/>
    <property type="project" value="TreeGrafter"/>
</dbReference>
<reference evidence="3 4" key="1">
    <citation type="submission" date="2012-02" db="EMBL/GenBank/DDBJ databases">
        <title>Improved High-Quality Draft sequence of Microvirga sp. WSM3557.</title>
        <authorList>
            <consortium name="US DOE Joint Genome Institute"/>
            <person name="Lucas S."/>
            <person name="Han J."/>
            <person name="Lapidus A."/>
            <person name="Cheng J.-F."/>
            <person name="Goodwin L."/>
            <person name="Pitluck S."/>
            <person name="Peters L."/>
            <person name="Zhang X."/>
            <person name="Detter J.C."/>
            <person name="Han C."/>
            <person name="Tapia R."/>
            <person name="Land M."/>
            <person name="Hauser L."/>
            <person name="Kyrpides N."/>
            <person name="Ivanova N."/>
            <person name="Pagani I."/>
            <person name="Brau L."/>
            <person name="Yates R."/>
            <person name="O'Hara G."/>
            <person name="Rui T."/>
            <person name="Howieson J."/>
            <person name="Reeve W."/>
            <person name="Woyke T."/>
        </authorList>
    </citation>
    <scope>NUCLEOTIDE SEQUENCE [LARGE SCALE GENOMIC DNA]</scope>
    <source>
        <strain evidence="3 4">WSM3557</strain>
    </source>
</reference>
<evidence type="ECO:0000256" key="2">
    <source>
        <dbReference type="ARBA" id="ARBA00022840"/>
    </source>
</evidence>
<proteinExistence type="predicted"/>
<evidence type="ECO:0000256" key="1">
    <source>
        <dbReference type="ARBA" id="ARBA00022741"/>
    </source>
</evidence>
<dbReference type="OrthoDB" id="9774491at2"/>
<dbReference type="PATRIC" id="fig|864069.3.peg.6354"/>
<dbReference type="AlphaFoldDB" id="I4YML1"/>
<name>I4YML1_9HYPH</name>
<dbReference type="eggNOG" id="COG1485">
    <property type="taxonomic scope" value="Bacteria"/>
</dbReference>
<dbReference type="Pfam" id="PF03969">
    <property type="entry name" value="AFG1_ATPase"/>
    <property type="match status" value="1"/>
</dbReference>
<keyword evidence="4" id="KW-1185">Reference proteome</keyword>
<dbReference type="Proteomes" id="UP000003947">
    <property type="component" value="Unassembled WGS sequence"/>
</dbReference>
<dbReference type="SUPFAM" id="SSF52540">
    <property type="entry name" value="P-loop containing nucleoside triphosphate hydrolases"/>
    <property type="match status" value="1"/>
</dbReference>
<dbReference type="STRING" id="864069.MicloDRAFT_00059240"/>
<accession>I4YML1</accession>
<keyword evidence="2" id="KW-0067">ATP-binding</keyword>
<dbReference type="EMBL" id="JH660647">
    <property type="protein sequence ID" value="EIM25203.1"/>
    <property type="molecule type" value="Genomic_DNA"/>
</dbReference>
<dbReference type="InterPro" id="IPR005654">
    <property type="entry name" value="ATPase_AFG1-like"/>
</dbReference>
<dbReference type="HOGENOM" id="CLU_008681_0_1_5"/>
<dbReference type="NCBIfam" id="NF040713">
    <property type="entry name" value="ZapE"/>
    <property type="match status" value="1"/>
</dbReference>
<keyword evidence="1" id="KW-0547">Nucleotide-binding</keyword>
<dbReference type="Gene3D" id="3.40.50.300">
    <property type="entry name" value="P-loop containing nucleotide triphosphate hydrolases"/>
    <property type="match status" value="1"/>
</dbReference>
<gene>
    <name evidence="3" type="ORF">MicloDRAFT_00059240</name>
</gene>
<organism evidence="3 4">
    <name type="scientific">Microvirga lotononidis</name>
    <dbReference type="NCBI Taxonomy" id="864069"/>
    <lineage>
        <taxon>Bacteria</taxon>
        <taxon>Pseudomonadati</taxon>
        <taxon>Pseudomonadota</taxon>
        <taxon>Alphaproteobacteria</taxon>
        <taxon>Hyphomicrobiales</taxon>
        <taxon>Methylobacteriaceae</taxon>
        <taxon>Microvirga</taxon>
    </lineage>
</organism>
<dbReference type="PANTHER" id="PTHR12169">
    <property type="entry name" value="ATPASE N2B"/>
    <property type="match status" value="1"/>
</dbReference>